<protein>
    <submittedName>
        <fullName evidence="3">Murein hydrolase activator EnvC family protein</fullName>
    </submittedName>
</protein>
<dbReference type="Proteomes" id="UP001589758">
    <property type="component" value="Unassembled WGS sequence"/>
</dbReference>
<evidence type="ECO:0000259" key="2">
    <source>
        <dbReference type="Pfam" id="PF01551"/>
    </source>
</evidence>
<dbReference type="Gene3D" id="6.10.250.3150">
    <property type="match status" value="1"/>
</dbReference>
<dbReference type="CDD" id="cd12797">
    <property type="entry name" value="M23_peptidase"/>
    <property type="match status" value="1"/>
</dbReference>
<keyword evidence="1" id="KW-0175">Coiled coil</keyword>
<feature type="coiled-coil region" evidence="1">
    <location>
        <begin position="24"/>
        <end position="118"/>
    </location>
</feature>
<keyword evidence="3" id="KW-0378">Hydrolase</keyword>
<dbReference type="EMBL" id="JBHLXE010000090">
    <property type="protein sequence ID" value="MFC0180105.1"/>
    <property type="molecule type" value="Genomic_DNA"/>
</dbReference>
<proteinExistence type="predicted"/>
<feature type="coiled-coil region" evidence="1">
    <location>
        <begin position="150"/>
        <end position="209"/>
    </location>
</feature>
<dbReference type="PANTHER" id="PTHR21666">
    <property type="entry name" value="PEPTIDASE-RELATED"/>
    <property type="match status" value="1"/>
</dbReference>
<dbReference type="InterPro" id="IPR016047">
    <property type="entry name" value="M23ase_b-sheet_dom"/>
</dbReference>
<dbReference type="RefSeq" id="WP_385877217.1">
    <property type="nucleotide sequence ID" value="NZ_JBHLXE010000090.1"/>
</dbReference>
<evidence type="ECO:0000313" key="3">
    <source>
        <dbReference type="EMBL" id="MFC0180105.1"/>
    </source>
</evidence>
<keyword evidence="4" id="KW-1185">Reference proteome</keyword>
<accession>A0ABV6CAW9</accession>
<dbReference type="Gene3D" id="2.70.70.10">
    <property type="entry name" value="Glucose Permease (Domain IIA)"/>
    <property type="match status" value="1"/>
</dbReference>
<dbReference type="SUPFAM" id="SSF51261">
    <property type="entry name" value="Duplicated hybrid motif"/>
    <property type="match status" value="1"/>
</dbReference>
<gene>
    <name evidence="3" type="ORF">ACFFIT_08435</name>
</gene>
<feature type="domain" description="M23ase beta-sheet core" evidence="2">
    <location>
        <begin position="285"/>
        <end position="378"/>
    </location>
</feature>
<comment type="caution">
    <text evidence="3">The sequence shown here is derived from an EMBL/GenBank/DDBJ whole genome shotgun (WGS) entry which is preliminary data.</text>
</comment>
<sequence length="384" mass="43438">MRLKKYFFFFIFVFSNCLLQANASSEEERQLKSIQKQISQKESKLNKTKEEVDKLNKTLRTQNEKIQTIEKELKKISTELSTSRGIAKKNEQAIYSLRNSIKEEKSKLEKQIQLAFKQGQSSSLEMLFANTDAQKNDRMVGYINYVNREREATITKIQQQEASIQKKQDEIALQLKEQEKLVAQEQSKIKALKEVKASYAKNLKALDTEAQYTENQIIALKDDEINLKHQIDRAIKAAEKAAPTTITKLPPLPANSQMTNNNYQWPVKGKVLTSFGESLGGELTSKGMVIEAPITSDVKAIKEGNVLIADYLQGYGQVIVIDHGGDYMSLYGYNNNVLVSTGDRVKAGQVISKVGLVEGGYRSALYFEIRFKGEAIDPKKYLAR</sequence>
<dbReference type="InterPro" id="IPR011055">
    <property type="entry name" value="Dup_hybrid_motif"/>
</dbReference>
<dbReference type="GO" id="GO:0016787">
    <property type="term" value="F:hydrolase activity"/>
    <property type="evidence" value="ECO:0007669"/>
    <property type="project" value="UniProtKB-KW"/>
</dbReference>
<reference evidence="3 4" key="1">
    <citation type="submission" date="2024-09" db="EMBL/GenBank/DDBJ databases">
        <authorList>
            <person name="Sun Q."/>
            <person name="Mori K."/>
        </authorList>
    </citation>
    <scope>NUCLEOTIDE SEQUENCE [LARGE SCALE GENOMIC DNA]</scope>
    <source>
        <strain evidence="3 4">CCM 8545</strain>
    </source>
</reference>
<dbReference type="Pfam" id="PF01551">
    <property type="entry name" value="Peptidase_M23"/>
    <property type="match status" value="1"/>
</dbReference>
<name>A0ABV6CAW9_9GAMM</name>
<organism evidence="3 4">
    <name type="scientific">Thorsellia kenyensis</name>
    <dbReference type="NCBI Taxonomy" id="1549888"/>
    <lineage>
        <taxon>Bacteria</taxon>
        <taxon>Pseudomonadati</taxon>
        <taxon>Pseudomonadota</taxon>
        <taxon>Gammaproteobacteria</taxon>
        <taxon>Enterobacterales</taxon>
        <taxon>Thorselliaceae</taxon>
        <taxon>Thorsellia</taxon>
    </lineage>
</organism>
<dbReference type="PANTHER" id="PTHR21666:SF270">
    <property type="entry name" value="MUREIN HYDROLASE ACTIVATOR ENVC"/>
    <property type="match status" value="1"/>
</dbReference>
<dbReference type="InterPro" id="IPR050570">
    <property type="entry name" value="Cell_wall_metabolism_enzyme"/>
</dbReference>
<evidence type="ECO:0000256" key="1">
    <source>
        <dbReference type="SAM" id="Coils"/>
    </source>
</evidence>
<evidence type="ECO:0000313" key="4">
    <source>
        <dbReference type="Proteomes" id="UP001589758"/>
    </source>
</evidence>